<keyword evidence="2" id="KW-1185">Reference proteome</keyword>
<protein>
    <submittedName>
        <fullName evidence="1">Uncharacterized protein</fullName>
    </submittedName>
</protein>
<organism evidence="1 2">
    <name type="scientific">Thiorhodococcus mannitoliphagus</name>
    <dbReference type="NCBI Taxonomy" id="329406"/>
    <lineage>
        <taxon>Bacteria</taxon>
        <taxon>Pseudomonadati</taxon>
        <taxon>Pseudomonadota</taxon>
        <taxon>Gammaproteobacteria</taxon>
        <taxon>Chromatiales</taxon>
        <taxon>Chromatiaceae</taxon>
        <taxon>Thiorhodococcus</taxon>
    </lineage>
</organism>
<proteinExistence type="predicted"/>
<sequence length="170" mass="18043">MFPARPEKRQHLTYYDRAEQVRLIELGRDLLKDATGAPVTAFRAGSFAANGDTLAALRTLGIGIDSSINITASISGSDLTERASLVAPLSRDGLQLIPISVFRDGLGRMRQAQVGACGFTEMTGALMAAERLGYSAFTLLSHNFELLRSGSSQPDPCLGGGAFRAPVCVP</sequence>
<evidence type="ECO:0000313" key="1">
    <source>
        <dbReference type="EMBL" id="NEX22537.1"/>
    </source>
</evidence>
<reference evidence="2" key="1">
    <citation type="journal article" date="2020" name="Microbiol. Resour. Announc.">
        <title>Draft Genome Sequences of Thiorhodococcus mannitoliphagus and Thiorhodococcus minor, Purple Sulfur Photosynthetic Bacteria in the Gammaproteobacterial Family Chromatiaceae.</title>
        <authorList>
            <person name="Aviles F.A."/>
            <person name="Meyer T.E."/>
            <person name="Kyndt J.A."/>
        </authorList>
    </citation>
    <scope>NUCLEOTIDE SEQUENCE [LARGE SCALE GENOMIC DNA]</scope>
    <source>
        <strain evidence="2">DSM 18266</strain>
    </source>
</reference>
<dbReference type="SUPFAM" id="SSF88713">
    <property type="entry name" value="Glycoside hydrolase/deacetylase"/>
    <property type="match status" value="1"/>
</dbReference>
<comment type="caution">
    <text evidence="1">The sequence shown here is derived from an EMBL/GenBank/DDBJ whole genome shotgun (WGS) entry which is preliminary data.</text>
</comment>
<dbReference type="AlphaFoldDB" id="A0A6P1DW21"/>
<reference evidence="1 2" key="2">
    <citation type="submission" date="2020-02" db="EMBL/GenBank/DDBJ databases">
        <title>Genome sequences of Thiorhodococcus mannitoliphagus and Thiorhodococcus minor, purple sulfur photosynthetic bacteria in the gammaproteobacterial family, Chromatiaceae.</title>
        <authorList>
            <person name="Aviles F.A."/>
            <person name="Meyer T.E."/>
            <person name="Kyndt J.A."/>
        </authorList>
    </citation>
    <scope>NUCLEOTIDE SEQUENCE [LARGE SCALE GENOMIC DNA]</scope>
    <source>
        <strain evidence="1 2">DSM 18266</strain>
    </source>
</reference>
<dbReference type="Proteomes" id="UP000471640">
    <property type="component" value="Unassembled WGS sequence"/>
</dbReference>
<dbReference type="EMBL" id="JAAIJR010000106">
    <property type="protein sequence ID" value="NEX22537.1"/>
    <property type="molecule type" value="Genomic_DNA"/>
</dbReference>
<gene>
    <name evidence="1" type="ORF">G3480_19865</name>
</gene>
<name>A0A6P1DW21_9GAMM</name>
<dbReference type="Gene3D" id="3.20.20.370">
    <property type="entry name" value="Glycoside hydrolase/deacetylase"/>
    <property type="match status" value="1"/>
</dbReference>
<accession>A0A6P1DW21</accession>
<dbReference type="GO" id="GO:0005975">
    <property type="term" value="P:carbohydrate metabolic process"/>
    <property type="evidence" value="ECO:0007669"/>
    <property type="project" value="InterPro"/>
</dbReference>
<dbReference type="InterPro" id="IPR011330">
    <property type="entry name" value="Glyco_hydro/deAcase_b/a-brl"/>
</dbReference>
<dbReference type="RefSeq" id="WP_164655635.1">
    <property type="nucleotide sequence ID" value="NZ_JAAIJR010000106.1"/>
</dbReference>
<evidence type="ECO:0000313" key="2">
    <source>
        <dbReference type="Proteomes" id="UP000471640"/>
    </source>
</evidence>